<evidence type="ECO:0000313" key="4">
    <source>
        <dbReference type="Proteomes" id="UP001592531"/>
    </source>
</evidence>
<name>A0ABV6VW52_9ACTN</name>
<dbReference type="Proteomes" id="UP001592531">
    <property type="component" value="Unassembled WGS sequence"/>
</dbReference>
<keyword evidence="1" id="KW-0732">Signal</keyword>
<accession>A0ABV6VW52</accession>
<proteinExistence type="predicted"/>
<evidence type="ECO:0000256" key="1">
    <source>
        <dbReference type="SAM" id="SignalP"/>
    </source>
</evidence>
<comment type="caution">
    <text evidence="3">The sequence shown here is derived from an EMBL/GenBank/DDBJ whole genome shotgun (WGS) entry which is preliminary data.</text>
</comment>
<dbReference type="SUPFAM" id="SSF51445">
    <property type="entry name" value="(Trans)glycosidases"/>
    <property type="match status" value="1"/>
</dbReference>
<feature type="domain" description="Rv2525c-like glycoside hydrolase-like" evidence="2">
    <location>
        <begin position="206"/>
        <end position="412"/>
    </location>
</feature>
<keyword evidence="4" id="KW-1185">Reference proteome</keyword>
<sequence length="516" mass="53040">MAASLAVVSSLLGAVGAQAASPSTQVVGYHGYHLRVPAGWPVVDLARTPGACVRFDVHAVYLGHPGSQADCPSHLVGRTDALLLQPLDAVSEASSGQDTQVAPQGTATYRPEGVAPVGGEIHLAVPAAGVLVTASFGASSAGVEQVLRSGGLSSDAVAVPAPRPGAGAVRAAAVPQAVPQDVPVQPGGYTGSGFEACAAPSTAQMSAWAASPYRGVGVYIGGNSRACDQPNLTAGWVSTVTAGGWHIMPIYVGSQAPCNSFGHLVSTDPATASAQGAAEADDAVTQAQSLGIPGGSALYDDMEGYDSSNSSCRIGVLNYLSGWTQELHARGYLSGVYSSAGSGISDLAGQYTTGAYTLPDHIWFAWWNNVADTDAGSYVPAADWADHQRIHQYHGGADETWGGVTINVDGDYLDVDGGGSTPPPPPAKYWVDTAPSAPVYASATSTAQTGTLYAGTNYVYCKVWGRMVGDSSVYNHWWLRTDPDVGPAGQYVSAYYLTLWGNDQADDNNGNVIPDC</sequence>
<reference evidence="3 4" key="1">
    <citation type="submission" date="2024-09" db="EMBL/GenBank/DDBJ databases">
        <authorList>
            <person name="Lee S.D."/>
        </authorList>
    </citation>
    <scope>NUCLEOTIDE SEQUENCE [LARGE SCALE GENOMIC DNA]</scope>
    <source>
        <strain evidence="3 4">N8-3</strain>
    </source>
</reference>
<feature type="chain" id="PRO_5046712473" evidence="1">
    <location>
        <begin position="20"/>
        <end position="516"/>
    </location>
</feature>
<gene>
    <name evidence="3" type="ORF">ACEZDE_15335</name>
</gene>
<dbReference type="Gene3D" id="3.20.20.80">
    <property type="entry name" value="Glycosidases"/>
    <property type="match status" value="1"/>
</dbReference>
<protein>
    <submittedName>
        <fullName evidence="3">DUF1906 domain-containing protein</fullName>
    </submittedName>
</protein>
<evidence type="ECO:0000259" key="2">
    <source>
        <dbReference type="Pfam" id="PF08924"/>
    </source>
</evidence>
<dbReference type="Pfam" id="PF08924">
    <property type="entry name" value="Rv2525c_GlyHyd-like"/>
    <property type="match status" value="1"/>
</dbReference>
<dbReference type="InterPro" id="IPR017853">
    <property type="entry name" value="GH"/>
</dbReference>
<feature type="signal peptide" evidence="1">
    <location>
        <begin position="1"/>
        <end position="19"/>
    </location>
</feature>
<dbReference type="CDD" id="cd06418">
    <property type="entry name" value="GH25_BacA-like"/>
    <property type="match status" value="1"/>
</dbReference>
<organism evidence="3 4">
    <name type="scientific">Streptacidiphilus cavernicola</name>
    <dbReference type="NCBI Taxonomy" id="3342716"/>
    <lineage>
        <taxon>Bacteria</taxon>
        <taxon>Bacillati</taxon>
        <taxon>Actinomycetota</taxon>
        <taxon>Actinomycetes</taxon>
        <taxon>Kitasatosporales</taxon>
        <taxon>Streptomycetaceae</taxon>
        <taxon>Streptacidiphilus</taxon>
    </lineage>
</organism>
<dbReference type="EMBL" id="JBHFAB010000010">
    <property type="protein sequence ID" value="MFC1418004.1"/>
    <property type="molecule type" value="Genomic_DNA"/>
</dbReference>
<evidence type="ECO:0000313" key="3">
    <source>
        <dbReference type="EMBL" id="MFC1418004.1"/>
    </source>
</evidence>
<dbReference type="RefSeq" id="WP_380536696.1">
    <property type="nucleotide sequence ID" value="NZ_JBHFAB010000010.1"/>
</dbReference>
<dbReference type="InterPro" id="IPR015020">
    <property type="entry name" value="Rv2525c-like_Glyco_Hydro-like"/>
</dbReference>